<evidence type="ECO:0000256" key="9">
    <source>
        <dbReference type="ARBA" id="ARBA00022691"/>
    </source>
</evidence>
<proteinExistence type="inferred from homology"/>
<evidence type="ECO:0000313" key="17">
    <source>
        <dbReference type="Proteomes" id="UP000324497"/>
    </source>
</evidence>
<gene>
    <name evidence="16" type="ORF">BSQ50_07265</name>
</gene>
<dbReference type="KEGG" id="lng:BSQ50_07265"/>
<dbReference type="PRINTS" id="PR02008">
    <property type="entry name" value="RCMTFAMILY"/>
</dbReference>
<name>A0A3Q8CGV9_9LACO</name>
<dbReference type="GO" id="GO:0005737">
    <property type="term" value="C:cytoplasm"/>
    <property type="evidence" value="ECO:0007669"/>
    <property type="project" value="UniProtKB-SubCell"/>
</dbReference>
<dbReference type="Pfam" id="PF01189">
    <property type="entry name" value="Methyltr_RsmB-F"/>
    <property type="match status" value="1"/>
</dbReference>
<dbReference type="InterPro" id="IPR054728">
    <property type="entry name" value="RsmB-like_ferredoxin"/>
</dbReference>
<dbReference type="PANTHER" id="PTHR22807">
    <property type="entry name" value="NOP2 YEAST -RELATED NOL1/NOP2/FMU SUN DOMAIN-CONTAINING"/>
    <property type="match status" value="1"/>
</dbReference>
<dbReference type="SUPFAM" id="SSF53335">
    <property type="entry name" value="S-adenosyl-L-methionine-dependent methyltransferases"/>
    <property type="match status" value="1"/>
</dbReference>
<feature type="binding site" evidence="14">
    <location>
        <position position="333"/>
    </location>
    <ligand>
        <name>S-adenosyl-L-methionine</name>
        <dbReference type="ChEBI" id="CHEBI:59789"/>
    </ligand>
</feature>
<keyword evidence="6" id="KW-0698">rRNA processing</keyword>
<evidence type="ECO:0000256" key="11">
    <source>
        <dbReference type="ARBA" id="ARBA00030399"/>
    </source>
</evidence>
<comment type="subcellular location">
    <subcellularLocation>
        <location evidence="2">Cytoplasm</location>
    </subcellularLocation>
</comment>
<dbReference type="Pfam" id="PF01029">
    <property type="entry name" value="NusB"/>
    <property type="match status" value="1"/>
</dbReference>
<keyword evidence="5" id="KW-0963">Cytoplasm</keyword>
<keyword evidence="10 14" id="KW-0694">RNA-binding</keyword>
<evidence type="ECO:0000256" key="13">
    <source>
        <dbReference type="ARBA" id="ARBA00047283"/>
    </source>
</evidence>
<keyword evidence="17" id="KW-1185">Reference proteome</keyword>
<dbReference type="Proteomes" id="UP000324497">
    <property type="component" value="Chromosome"/>
</dbReference>
<feature type="active site" description="Nucleophile" evidence="14">
    <location>
        <position position="386"/>
    </location>
</feature>
<dbReference type="AlphaFoldDB" id="A0A3Q8CGV9"/>
<dbReference type="NCBIfam" id="NF011494">
    <property type="entry name" value="PRK14902.1"/>
    <property type="match status" value="1"/>
</dbReference>
<evidence type="ECO:0000256" key="4">
    <source>
        <dbReference type="ARBA" id="ARBA00012140"/>
    </source>
</evidence>
<feature type="binding site" evidence="14">
    <location>
        <position position="286"/>
    </location>
    <ligand>
        <name>S-adenosyl-L-methionine</name>
        <dbReference type="ChEBI" id="CHEBI:59789"/>
    </ligand>
</feature>
<dbReference type="CDD" id="cd02440">
    <property type="entry name" value="AdoMet_MTases"/>
    <property type="match status" value="1"/>
</dbReference>
<dbReference type="PANTHER" id="PTHR22807:SF53">
    <property type="entry name" value="RIBOSOMAL RNA SMALL SUBUNIT METHYLTRANSFERASE B-RELATED"/>
    <property type="match status" value="1"/>
</dbReference>
<keyword evidence="9 14" id="KW-0949">S-adenosyl-L-methionine</keyword>
<dbReference type="InterPro" id="IPR023267">
    <property type="entry name" value="RCMT"/>
</dbReference>
<comment type="function">
    <text evidence="1">Specifically methylates the cytosine at position 967 (m5C967) of 16S rRNA.</text>
</comment>
<dbReference type="PROSITE" id="PS51686">
    <property type="entry name" value="SAM_MT_RSMB_NOP"/>
    <property type="match status" value="1"/>
</dbReference>
<evidence type="ECO:0000256" key="3">
    <source>
        <dbReference type="ARBA" id="ARBA00007494"/>
    </source>
</evidence>
<dbReference type="InterPro" id="IPR049560">
    <property type="entry name" value="MeTrfase_RsmB-F_NOP2_cat"/>
</dbReference>
<dbReference type="InterPro" id="IPR006027">
    <property type="entry name" value="NusB_RsmB_TIM44"/>
</dbReference>
<feature type="binding site" evidence="14">
    <location>
        <position position="314"/>
    </location>
    <ligand>
        <name>S-adenosyl-L-methionine</name>
        <dbReference type="ChEBI" id="CHEBI:59789"/>
    </ligand>
</feature>
<dbReference type="PROSITE" id="PS01153">
    <property type="entry name" value="NOL1_NOP2_SUN"/>
    <property type="match status" value="1"/>
</dbReference>
<evidence type="ECO:0000256" key="7">
    <source>
        <dbReference type="ARBA" id="ARBA00022603"/>
    </source>
</evidence>
<evidence type="ECO:0000256" key="1">
    <source>
        <dbReference type="ARBA" id="ARBA00002724"/>
    </source>
</evidence>
<evidence type="ECO:0000256" key="6">
    <source>
        <dbReference type="ARBA" id="ARBA00022552"/>
    </source>
</evidence>
<dbReference type="InterPro" id="IPR018314">
    <property type="entry name" value="RsmB/NOL1/NOP2-like_CS"/>
</dbReference>
<dbReference type="GO" id="GO:0003723">
    <property type="term" value="F:RNA binding"/>
    <property type="evidence" value="ECO:0007669"/>
    <property type="project" value="UniProtKB-UniRule"/>
</dbReference>
<evidence type="ECO:0000256" key="10">
    <source>
        <dbReference type="ARBA" id="ARBA00022884"/>
    </source>
</evidence>
<evidence type="ECO:0000256" key="14">
    <source>
        <dbReference type="PROSITE-ProRule" id="PRU01023"/>
    </source>
</evidence>
<dbReference type="NCBIfam" id="TIGR00563">
    <property type="entry name" value="rsmB"/>
    <property type="match status" value="1"/>
</dbReference>
<sequence>MKRKFDSGHSVRGLAVGILTRVQQENAYSNLLLNQVLQTEHLTARDQALLTQIVYGSLQHRLTLEYWLTPFIKNKKVLPWVYELLLAALFQLQYLDRVPARAILDESIKVAKINGHDGIRKFVTGVLHAILRQKLPNPQEIKDPLQKMSICYSLPIWLLKQLVKENGKAKTAAILKTINQPPHQVVRINQSYLSTAAAKQQLEAAGFMCEFSRLSPTSLIIKHGVASQSKLFSAGKLVFQDESAAQVVAGMQIQPADQVLDACAAPGGKTLQIADALASGSVTALDIHPHKIKLIEKNAQRCGFSPQVKAKCLDARQAIMEFKPATFDKILVDAPCSGIGLLRRKPEIRYRKTAAGVARLQQLQLELLASLTGLVKNNGILTYSTCTILKSENDQVITKFLNQHPDFKLLRKRTILPDEFDSDGFFMAFLEKTQD</sequence>
<evidence type="ECO:0000256" key="8">
    <source>
        <dbReference type="ARBA" id="ARBA00022679"/>
    </source>
</evidence>
<dbReference type="EC" id="2.1.1.176" evidence="4"/>
<dbReference type="EMBL" id="CP018180">
    <property type="protein sequence ID" value="AUJ32377.1"/>
    <property type="molecule type" value="Genomic_DNA"/>
</dbReference>
<feature type="domain" description="SAM-dependent MTase RsmB/NOP-type" evidence="15">
    <location>
        <begin position="174"/>
        <end position="435"/>
    </location>
</feature>
<dbReference type="Pfam" id="PF22458">
    <property type="entry name" value="RsmF-B_ferredox"/>
    <property type="match status" value="1"/>
</dbReference>
<accession>A0A3Q8CGV9</accession>
<evidence type="ECO:0000256" key="2">
    <source>
        <dbReference type="ARBA" id="ARBA00004496"/>
    </source>
</evidence>
<dbReference type="Gene3D" id="1.10.940.10">
    <property type="entry name" value="NusB-like"/>
    <property type="match status" value="1"/>
</dbReference>
<comment type="catalytic activity">
    <reaction evidence="13">
        <text>cytidine(967) in 16S rRNA + S-adenosyl-L-methionine = 5-methylcytidine(967) in 16S rRNA + S-adenosyl-L-homocysteine + H(+)</text>
        <dbReference type="Rhea" id="RHEA:42748"/>
        <dbReference type="Rhea" id="RHEA-COMP:10219"/>
        <dbReference type="Rhea" id="RHEA-COMP:10220"/>
        <dbReference type="ChEBI" id="CHEBI:15378"/>
        <dbReference type="ChEBI" id="CHEBI:57856"/>
        <dbReference type="ChEBI" id="CHEBI:59789"/>
        <dbReference type="ChEBI" id="CHEBI:74483"/>
        <dbReference type="ChEBI" id="CHEBI:82748"/>
        <dbReference type="EC" id="2.1.1.176"/>
    </reaction>
</comment>
<comment type="similarity">
    <text evidence="3 14">Belongs to the class I-like SAM-binding methyltransferase superfamily. RsmB/NOP family.</text>
</comment>
<evidence type="ECO:0000256" key="12">
    <source>
        <dbReference type="ARBA" id="ARBA00031088"/>
    </source>
</evidence>
<dbReference type="InterPro" id="IPR001678">
    <property type="entry name" value="MeTrfase_RsmB-F_NOP2_dom"/>
</dbReference>
<feature type="binding site" evidence="14">
    <location>
        <begin position="263"/>
        <end position="269"/>
    </location>
    <ligand>
        <name>S-adenosyl-L-methionine</name>
        <dbReference type="ChEBI" id="CHEBI:59789"/>
    </ligand>
</feature>
<evidence type="ECO:0000313" key="16">
    <source>
        <dbReference type="EMBL" id="AUJ32377.1"/>
    </source>
</evidence>
<reference evidence="16 17" key="1">
    <citation type="submission" date="2016-11" db="EMBL/GenBank/DDBJ databases">
        <title>Interaction between Lactobacillus species and yeast in water kefir.</title>
        <authorList>
            <person name="Behr J."/>
            <person name="Xu D."/>
            <person name="Vogel R.F."/>
        </authorList>
    </citation>
    <scope>NUCLEOTIDE SEQUENCE [LARGE SCALE GENOMIC DNA]</scope>
    <source>
        <strain evidence="16 17">TMW 1.1827</strain>
    </source>
</reference>
<dbReference type="GO" id="GO:0008649">
    <property type="term" value="F:rRNA methyltransferase activity"/>
    <property type="evidence" value="ECO:0007669"/>
    <property type="project" value="InterPro"/>
</dbReference>
<organism evidence="16 17">
    <name type="scientific">Liquorilactobacillus nagelii</name>
    <dbReference type="NCBI Taxonomy" id="82688"/>
    <lineage>
        <taxon>Bacteria</taxon>
        <taxon>Bacillati</taxon>
        <taxon>Bacillota</taxon>
        <taxon>Bacilli</taxon>
        <taxon>Lactobacillales</taxon>
        <taxon>Lactobacillaceae</taxon>
        <taxon>Liquorilactobacillus</taxon>
    </lineage>
</organism>
<dbReference type="Gene3D" id="3.30.70.1170">
    <property type="entry name" value="Sun protein, domain 3"/>
    <property type="match status" value="1"/>
</dbReference>
<dbReference type="InterPro" id="IPR035926">
    <property type="entry name" value="NusB-like_sf"/>
</dbReference>
<dbReference type="SUPFAM" id="SSF48013">
    <property type="entry name" value="NusB-like"/>
    <property type="match status" value="1"/>
</dbReference>
<dbReference type="RefSeq" id="WP_148126817.1">
    <property type="nucleotide sequence ID" value="NZ_CP018180.1"/>
</dbReference>
<dbReference type="FunFam" id="3.40.50.150:FF:000022">
    <property type="entry name" value="Ribosomal RNA small subunit methyltransferase B"/>
    <property type="match status" value="1"/>
</dbReference>
<dbReference type="GO" id="GO:0006355">
    <property type="term" value="P:regulation of DNA-templated transcription"/>
    <property type="evidence" value="ECO:0007669"/>
    <property type="project" value="InterPro"/>
</dbReference>
<dbReference type="InterPro" id="IPR029063">
    <property type="entry name" value="SAM-dependent_MTases_sf"/>
</dbReference>
<protein>
    <recommendedName>
        <fullName evidence="4">16S rRNA (cytosine(967)-C(5))-methyltransferase</fullName>
        <ecNumber evidence="4">2.1.1.176</ecNumber>
    </recommendedName>
    <alternativeName>
        <fullName evidence="11">16S rRNA m5C967 methyltransferase</fullName>
    </alternativeName>
    <alternativeName>
        <fullName evidence="12">rRNA (cytosine-C(5)-)-methyltransferase RsmB</fullName>
    </alternativeName>
</protein>
<dbReference type="InterPro" id="IPR004573">
    <property type="entry name" value="rRNA_ssu_MeTfrase_B"/>
</dbReference>
<evidence type="ECO:0000256" key="5">
    <source>
        <dbReference type="ARBA" id="ARBA00022490"/>
    </source>
</evidence>
<evidence type="ECO:0000259" key="15">
    <source>
        <dbReference type="PROSITE" id="PS51686"/>
    </source>
</evidence>
<keyword evidence="8 14" id="KW-0808">Transferase</keyword>
<dbReference type="Gene3D" id="3.40.50.150">
    <property type="entry name" value="Vaccinia Virus protein VP39"/>
    <property type="match status" value="1"/>
</dbReference>
<keyword evidence="7 14" id="KW-0489">Methyltransferase</keyword>